<dbReference type="Proteomes" id="UP000190061">
    <property type="component" value="Unassembled WGS sequence"/>
</dbReference>
<reference evidence="3 4" key="1">
    <citation type="submission" date="2017-02" db="EMBL/GenBank/DDBJ databases">
        <authorList>
            <person name="Peterson S.W."/>
        </authorList>
    </citation>
    <scope>NUCLEOTIDE SEQUENCE [LARGE SCALE GENOMIC DNA]</scope>
    <source>
        <strain evidence="3 4">DSM 21749</strain>
    </source>
</reference>
<gene>
    <name evidence="3" type="ORF">SAMN02745674_00603</name>
</gene>
<feature type="region of interest" description="Disordered" evidence="1">
    <location>
        <begin position="20"/>
        <end position="48"/>
    </location>
</feature>
<accession>A0A1T4MUG8</accession>
<dbReference type="PANTHER" id="PTHR38075:SF1">
    <property type="entry name" value="DUF4139 DOMAIN-CONTAINING PROTEIN"/>
    <property type="match status" value="1"/>
</dbReference>
<sequence length="521" mass="55344">MHRPQLLVLTCVLAACSGEPAPDTTAASVRGDSPTTEGQATPGSRGTTRLTIYSGDYEALAQTASPSPSMPGYALVERPLEYQLQAGPNEISATGMPASTDVEAAILRSKAPGVTIESQRHVAALTGTGDLVSRLLGHRITVEHTSGNAKQTDSGVLVDASDGLTLALNDGRIKTIRGYDSFSVVDGARLLPQQARIEWTVTAASPGDARFTLAYPMGGLAWRAEYLATIEDAGAEAGQGNDCQLALEGAALIANRAGVSFSDAQLTLVAGEPRRVARGSGGSPEAMYQDMARAAPAAKMPIERESAEYHAYEVPGTIRIGSGSTERVPLFPAAASVACERGYVVDAGDAQWQPPFPLLEPGQHGRTGALPVTVAVTVANTEAAGLGRPLPAGRVRLQDGDDFLGESTLQHTATGSEVHLEVGTAFDLGAERESTDFRLDANGRSLTESFRITLRNARQQDVQVEVLEPLPRWSEWEIISSSVEPEKKEDRRVGFDVTVPAGGERELEYTVRYRWPQGVMR</sequence>
<feature type="compositionally biased region" description="Polar residues" evidence="1">
    <location>
        <begin position="33"/>
        <end position="48"/>
    </location>
</feature>
<dbReference type="EMBL" id="FUXP01000001">
    <property type="protein sequence ID" value="SJZ70750.1"/>
    <property type="molecule type" value="Genomic_DNA"/>
</dbReference>
<feature type="domain" description="DUF4139" evidence="2">
    <location>
        <begin position="213"/>
        <end position="517"/>
    </location>
</feature>
<evidence type="ECO:0000313" key="4">
    <source>
        <dbReference type="Proteomes" id="UP000190061"/>
    </source>
</evidence>
<keyword evidence="4" id="KW-1185">Reference proteome</keyword>
<dbReference type="AlphaFoldDB" id="A0A1T4MUG8"/>
<dbReference type="InterPro" id="IPR037291">
    <property type="entry name" value="DUF4139"/>
</dbReference>
<evidence type="ECO:0000256" key="1">
    <source>
        <dbReference type="SAM" id="MobiDB-lite"/>
    </source>
</evidence>
<proteinExistence type="predicted"/>
<dbReference type="PANTHER" id="PTHR38075">
    <property type="entry name" value="DUF4139 DOMAIN-CONTAINING PROTEIN"/>
    <property type="match status" value="1"/>
</dbReference>
<evidence type="ECO:0000259" key="2">
    <source>
        <dbReference type="Pfam" id="PF13598"/>
    </source>
</evidence>
<dbReference type="RefSeq" id="WP_159447326.1">
    <property type="nucleotide sequence ID" value="NZ_FUXP01000001.1"/>
</dbReference>
<dbReference type="PROSITE" id="PS51257">
    <property type="entry name" value="PROKAR_LIPOPROTEIN"/>
    <property type="match status" value="1"/>
</dbReference>
<dbReference type="STRING" id="1122188.SAMN02745674_00603"/>
<protein>
    <recommendedName>
        <fullName evidence="2">DUF4139 domain-containing protein</fullName>
    </recommendedName>
</protein>
<dbReference type="OrthoDB" id="9808067at2"/>
<dbReference type="Pfam" id="PF13598">
    <property type="entry name" value="DUF4139"/>
    <property type="match status" value="1"/>
</dbReference>
<name>A0A1T4MUG8_9GAMM</name>
<evidence type="ECO:0000313" key="3">
    <source>
        <dbReference type="EMBL" id="SJZ70750.1"/>
    </source>
</evidence>
<organism evidence="3 4">
    <name type="scientific">Lysobacter spongiicola DSM 21749</name>
    <dbReference type="NCBI Taxonomy" id="1122188"/>
    <lineage>
        <taxon>Bacteria</taxon>
        <taxon>Pseudomonadati</taxon>
        <taxon>Pseudomonadota</taxon>
        <taxon>Gammaproteobacteria</taxon>
        <taxon>Lysobacterales</taxon>
        <taxon>Lysobacteraceae</taxon>
        <taxon>Novilysobacter</taxon>
    </lineage>
</organism>